<gene>
    <name evidence="12" type="ORF">KIW84_025439</name>
</gene>
<sequence>MASRVAITNKSSPTYLNSSRFLSPSQFSNSSFQPQNAASNMFNKSVLVTGGAGYIGTHTVLQLLLGGFKTVVVDNLDNSSEVAIHRVKELAAQFGNNLNFHKVDLRDRAALEQIFASTKFDAVIHFAGMKAVGESVQKPLLYYNNNLIGTITLLEVMAAHGCKKLVFSSSATVYGWPKEVPCTEEFPLSAANPYGRTKLTIEEICRDVQRADPDWKIMLLRYFNPVGAHPSGYIGEDPRGIPNNLMPFIQQVAVGRRPALTVFGNDYNTVDGTGVRDYIHVVDLADGHIAALLKLEEPDIGCEVYNLGTGKGTSVLEMVKAFEQASGKKIPLVKAGRRPGDAEIVYASTAKAERELKWKAKYGIDEMCRDQWNWASKNPYGYGSPDSTD</sequence>
<protein>
    <recommendedName>
        <fullName evidence="5 10">UDP-glucose 4-epimerase</fullName>
        <ecNumber evidence="10">5.1.3.-</ecNumber>
    </recommendedName>
</protein>
<evidence type="ECO:0000256" key="8">
    <source>
        <dbReference type="ARBA" id="ARBA00023235"/>
    </source>
</evidence>
<dbReference type="NCBIfam" id="TIGR01179">
    <property type="entry name" value="galE"/>
    <property type="match status" value="1"/>
</dbReference>
<dbReference type="InterPro" id="IPR016040">
    <property type="entry name" value="NAD(P)-bd_dom"/>
</dbReference>
<dbReference type="PANTHER" id="PTHR43725">
    <property type="entry name" value="UDP-GLUCOSE 4-EPIMERASE"/>
    <property type="match status" value="1"/>
</dbReference>
<evidence type="ECO:0000256" key="7">
    <source>
        <dbReference type="ARBA" id="ARBA00023144"/>
    </source>
</evidence>
<feature type="domain" description="NAD(P)-binding" evidence="11">
    <location>
        <begin position="47"/>
        <end position="370"/>
    </location>
</feature>
<keyword evidence="6 10" id="KW-0520">NAD</keyword>
<evidence type="ECO:0000256" key="5">
    <source>
        <dbReference type="ARBA" id="ARBA00013189"/>
    </source>
</evidence>
<comment type="caution">
    <text evidence="12">The sequence shown here is derived from an EMBL/GenBank/DDBJ whole genome shotgun (WGS) entry which is preliminary data.</text>
</comment>
<evidence type="ECO:0000313" key="13">
    <source>
        <dbReference type="Proteomes" id="UP001058974"/>
    </source>
</evidence>
<dbReference type="Gramene" id="Psat02G0543900-T1">
    <property type="protein sequence ID" value="KAI5440079.1"/>
    <property type="gene ID" value="KIW84_025439"/>
</dbReference>
<keyword evidence="13" id="KW-1185">Reference proteome</keyword>
<dbReference type="NCBIfam" id="NF007956">
    <property type="entry name" value="PRK10675.1"/>
    <property type="match status" value="1"/>
</dbReference>
<accession>A0A9D5BDK5</accession>
<dbReference type="Gramene" id="PSAT_LOCUS7680_t1">
    <property type="protein sequence ID" value="CAL5187428.1"/>
    <property type="gene ID" value="PSAT_LOCUS7680"/>
</dbReference>
<evidence type="ECO:0000256" key="6">
    <source>
        <dbReference type="ARBA" id="ARBA00023027"/>
    </source>
</evidence>
<dbReference type="EC" id="5.1.3.-" evidence="10"/>
<dbReference type="InterPro" id="IPR005886">
    <property type="entry name" value="UDP_G4E"/>
</dbReference>
<dbReference type="Gene3D" id="3.90.25.10">
    <property type="entry name" value="UDP-galactose 4-epimerase, domain 1"/>
    <property type="match status" value="1"/>
</dbReference>
<dbReference type="GO" id="GO:0005829">
    <property type="term" value="C:cytosol"/>
    <property type="evidence" value="ECO:0007669"/>
    <property type="project" value="TreeGrafter"/>
</dbReference>
<evidence type="ECO:0000259" key="11">
    <source>
        <dbReference type="Pfam" id="PF16363"/>
    </source>
</evidence>
<evidence type="ECO:0000256" key="10">
    <source>
        <dbReference type="RuleBase" id="RU366046"/>
    </source>
</evidence>
<dbReference type="InterPro" id="IPR036291">
    <property type="entry name" value="NAD(P)-bd_dom_sf"/>
</dbReference>
<evidence type="ECO:0000313" key="12">
    <source>
        <dbReference type="EMBL" id="KAI5440079.1"/>
    </source>
</evidence>
<keyword evidence="8 10" id="KW-0413">Isomerase</keyword>
<evidence type="ECO:0000256" key="2">
    <source>
        <dbReference type="ARBA" id="ARBA00001911"/>
    </source>
</evidence>
<dbReference type="AlphaFoldDB" id="A0A9D5BDK5"/>
<reference evidence="12 13" key="1">
    <citation type="journal article" date="2022" name="Nat. Genet.">
        <title>Improved pea reference genome and pan-genome highlight genomic features and evolutionary characteristics.</title>
        <authorList>
            <person name="Yang T."/>
            <person name="Liu R."/>
            <person name="Luo Y."/>
            <person name="Hu S."/>
            <person name="Wang D."/>
            <person name="Wang C."/>
            <person name="Pandey M.K."/>
            <person name="Ge S."/>
            <person name="Xu Q."/>
            <person name="Li N."/>
            <person name="Li G."/>
            <person name="Huang Y."/>
            <person name="Saxena R.K."/>
            <person name="Ji Y."/>
            <person name="Li M."/>
            <person name="Yan X."/>
            <person name="He Y."/>
            <person name="Liu Y."/>
            <person name="Wang X."/>
            <person name="Xiang C."/>
            <person name="Varshney R.K."/>
            <person name="Ding H."/>
            <person name="Gao S."/>
            <person name="Zong X."/>
        </authorList>
    </citation>
    <scope>NUCLEOTIDE SEQUENCE [LARGE SCALE GENOMIC DNA]</scope>
    <source>
        <strain evidence="12 13">cv. Zhongwan 6</strain>
    </source>
</reference>
<comment type="cofactor">
    <cofactor evidence="2 10">
        <name>NAD(+)</name>
        <dbReference type="ChEBI" id="CHEBI:57540"/>
    </cofactor>
</comment>
<dbReference type="Gene3D" id="3.40.50.720">
    <property type="entry name" value="NAD(P)-binding Rossmann-like Domain"/>
    <property type="match status" value="1"/>
</dbReference>
<comment type="similarity">
    <text evidence="4 10">Belongs to the NAD(P)-dependent epimerase/dehydratase family.</text>
</comment>
<dbReference type="PANTHER" id="PTHR43725:SF49">
    <property type="entry name" value="UDP-GLUCOSE 4-EPIMERASE"/>
    <property type="match status" value="1"/>
</dbReference>
<evidence type="ECO:0000256" key="4">
    <source>
        <dbReference type="ARBA" id="ARBA00007637"/>
    </source>
</evidence>
<dbReference type="CDD" id="cd05247">
    <property type="entry name" value="UDP_G4E_1_SDR_e"/>
    <property type="match status" value="1"/>
</dbReference>
<dbReference type="FunFam" id="3.40.50.720:FF:000040">
    <property type="entry name" value="UDP-glucose 4-epimerase"/>
    <property type="match status" value="1"/>
</dbReference>
<keyword evidence="7" id="KW-0299">Galactose metabolism</keyword>
<dbReference type="OrthoDB" id="9402762at2759"/>
<name>A0A9D5BDK5_PEA</name>
<dbReference type="EMBL" id="JAMSHJ010000002">
    <property type="protein sequence ID" value="KAI5440079.1"/>
    <property type="molecule type" value="Genomic_DNA"/>
</dbReference>
<dbReference type="FunFam" id="3.90.25.10:FF:000060">
    <property type="entry name" value="UDP-glucose 4-epimerase 4"/>
    <property type="match status" value="1"/>
</dbReference>
<comment type="catalytic activity">
    <reaction evidence="1">
        <text>UDP-alpha-D-glucose = UDP-alpha-D-galactose</text>
        <dbReference type="Rhea" id="RHEA:22168"/>
        <dbReference type="ChEBI" id="CHEBI:58885"/>
        <dbReference type="ChEBI" id="CHEBI:66914"/>
        <dbReference type="EC" id="5.1.3.2"/>
    </reaction>
</comment>
<proteinExistence type="inferred from homology"/>
<dbReference type="Proteomes" id="UP001058974">
    <property type="component" value="Chromosome 2"/>
</dbReference>
<dbReference type="SUPFAM" id="SSF51735">
    <property type="entry name" value="NAD(P)-binding Rossmann-fold domains"/>
    <property type="match status" value="1"/>
</dbReference>
<organism evidence="12 13">
    <name type="scientific">Pisum sativum</name>
    <name type="common">Garden pea</name>
    <name type="synonym">Lathyrus oleraceus</name>
    <dbReference type="NCBI Taxonomy" id="3888"/>
    <lineage>
        <taxon>Eukaryota</taxon>
        <taxon>Viridiplantae</taxon>
        <taxon>Streptophyta</taxon>
        <taxon>Embryophyta</taxon>
        <taxon>Tracheophyta</taxon>
        <taxon>Spermatophyta</taxon>
        <taxon>Magnoliopsida</taxon>
        <taxon>eudicotyledons</taxon>
        <taxon>Gunneridae</taxon>
        <taxon>Pentapetalae</taxon>
        <taxon>rosids</taxon>
        <taxon>fabids</taxon>
        <taxon>Fabales</taxon>
        <taxon>Fabaceae</taxon>
        <taxon>Papilionoideae</taxon>
        <taxon>50 kb inversion clade</taxon>
        <taxon>NPAAA clade</taxon>
        <taxon>Hologalegina</taxon>
        <taxon>IRL clade</taxon>
        <taxon>Fabeae</taxon>
        <taxon>Lathyrus</taxon>
    </lineage>
</organism>
<dbReference type="Pfam" id="PF16363">
    <property type="entry name" value="GDP_Man_Dehyd"/>
    <property type="match status" value="1"/>
</dbReference>
<dbReference type="GO" id="GO:0003978">
    <property type="term" value="F:UDP-glucose 4-epimerase activity"/>
    <property type="evidence" value="ECO:0007669"/>
    <property type="project" value="UniProtKB-UniRule"/>
</dbReference>
<comment type="pathway">
    <text evidence="3 10">Carbohydrate metabolism; galactose metabolism.</text>
</comment>
<dbReference type="GO" id="GO:0006012">
    <property type="term" value="P:galactose metabolic process"/>
    <property type="evidence" value="ECO:0007669"/>
    <property type="project" value="UniProtKB-KW"/>
</dbReference>
<keyword evidence="9 10" id="KW-0119">Carbohydrate metabolism</keyword>
<evidence type="ECO:0000256" key="1">
    <source>
        <dbReference type="ARBA" id="ARBA00000083"/>
    </source>
</evidence>
<evidence type="ECO:0000256" key="9">
    <source>
        <dbReference type="ARBA" id="ARBA00023277"/>
    </source>
</evidence>
<evidence type="ECO:0000256" key="3">
    <source>
        <dbReference type="ARBA" id="ARBA00004947"/>
    </source>
</evidence>